<reference evidence="1" key="1">
    <citation type="submission" date="2020-05" db="EMBL/GenBank/DDBJ databases">
        <authorList>
            <person name="Chiriac C."/>
            <person name="Salcher M."/>
            <person name="Ghai R."/>
            <person name="Kavagutti S V."/>
        </authorList>
    </citation>
    <scope>NUCLEOTIDE SEQUENCE</scope>
</reference>
<dbReference type="AlphaFoldDB" id="A0A6J6IWE9"/>
<sequence length="130" mass="12564">MPALEETKTGAGEKLTSSDAVEIETPELLDATALGVAGAATGLGAGLGAGFGSGFCRETGMPFLIGESKLTTLAGAGLGFGAGFDTGALAAGALAAGTLAAGSFVVVETVRLAVTDFAQTVTEVAPVIDE</sequence>
<protein>
    <submittedName>
        <fullName evidence="1">Unannotated protein</fullName>
    </submittedName>
</protein>
<organism evidence="1">
    <name type="scientific">freshwater metagenome</name>
    <dbReference type="NCBI Taxonomy" id="449393"/>
    <lineage>
        <taxon>unclassified sequences</taxon>
        <taxon>metagenomes</taxon>
        <taxon>ecological metagenomes</taxon>
    </lineage>
</organism>
<accession>A0A6J6IWE9</accession>
<gene>
    <name evidence="1" type="ORF">UFOPK2001_00378</name>
</gene>
<name>A0A6J6IWE9_9ZZZZ</name>
<proteinExistence type="predicted"/>
<evidence type="ECO:0000313" key="1">
    <source>
        <dbReference type="EMBL" id="CAB4628765.1"/>
    </source>
</evidence>
<dbReference type="EMBL" id="CAEZVN010000022">
    <property type="protein sequence ID" value="CAB4628765.1"/>
    <property type="molecule type" value="Genomic_DNA"/>
</dbReference>